<keyword evidence="3 10" id="KW-0690">Ribosome biogenesis</keyword>
<comment type="function">
    <text evidence="10">Broad-specificity nucleoside monophosphate (NMP) kinase that catalyzes the reversible transfer of the terminal phosphate group between nucleoside triphosphates and monophosphates. Has also ATPase activity. Involved in the late cytoplasmic maturation steps of the 40S ribosomal particles, specifically 18S rRNA maturation. While NMP activity is not required for ribosome maturation, ATPase activity is. Associates transiently with small ribosomal subunit protein uS11. ATP hydrolysis breaks the interaction with uS11. May temporarily remove uS11 from the ribosome to enable a conformational change of the ribosomal RNA that is needed for the final maturation step of the small ribosomal subunit. Its NMP activity may have a role in nuclear energy homeostasis.</text>
</comment>
<dbReference type="EC" id="2.7.4.3" evidence="10"/>
<comment type="subcellular location">
    <subcellularLocation>
        <location evidence="10">Cytoplasm</location>
    </subcellularLocation>
    <subcellularLocation>
        <location evidence="10">Nucleus</location>
    </subcellularLocation>
</comment>
<keyword evidence="8 10" id="KW-0067">ATP-binding</keyword>
<keyword evidence="12" id="KW-1185">Reference proteome</keyword>
<evidence type="ECO:0000256" key="7">
    <source>
        <dbReference type="ARBA" id="ARBA00022777"/>
    </source>
</evidence>
<name>A0A9Q0RAA9_ANAIG</name>
<dbReference type="Proteomes" id="UP001149090">
    <property type="component" value="Unassembled WGS sequence"/>
</dbReference>
<evidence type="ECO:0000256" key="8">
    <source>
        <dbReference type="ARBA" id="ARBA00022840"/>
    </source>
</evidence>
<dbReference type="FunFam" id="3.40.50.300:FF:000372">
    <property type="entry name" value="Adenylate kinase isoenzyme 6 homolog"/>
    <property type="match status" value="1"/>
</dbReference>
<comment type="catalytic activity">
    <reaction evidence="1 10">
        <text>AMP + ATP = 2 ADP</text>
        <dbReference type="Rhea" id="RHEA:12973"/>
        <dbReference type="ChEBI" id="CHEBI:30616"/>
        <dbReference type="ChEBI" id="CHEBI:456215"/>
        <dbReference type="ChEBI" id="CHEBI:456216"/>
        <dbReference type="EC" id="2.7.4.3"/>
    </reaction>
</comment>
<organism evidence="11 12">
    <name type="scientific">Anaeramoeba ignava</name>
    <name type="common">Anaerobic marine amoeba</name>
    <dbReference type="NCBI Taxonomy" id="1746090"/>
    <lineage>
        <taxon>Eukaryota</taxon>
        <taxon>Metamonada</taxon>
        <taxon>Anaeramoebidae</taxon>
        <taxon>Anaeramoeba</taxon>
    </lineage>
</organism>
<keyword evidence="6 10" id="KW-0547">Nucleotide-binding</keyword>
<dbReference type="GO" id="GO:0006364">
    <property type="term" value="P:rRNA processing"/>
    <property type="evidence" value="ECO:0007669"/>
    <property type="project" value="UniProtKB-KW"/>
</dbReference>
<keyword evidence="7 10" id="KW-0418">Kinase</keyword>
<dbReference type="Pfam" id="PF13238">
    <property type="entry name" value="AAA_18"/>
    <property type="match status" value="1"/>
</dbReference>
<keyword evidence="2 10" id="KW-0963">Cytoplasm</keyword>
<dbReference type="InterPro" id="IPR027417">
    <property type="entry name" value="P-loop_NTPase"/>
</dbReference>
<reference evidence="11" key="1">
    <citation type="submission" date="2022-10" db="EMBL/GenBank/DDBJ databases">
        <title>Novel sulphate-reducing endosymbionts in the free-living metamonad Anaeramoeba.</title>
        <authorList>
            <person name="Jerlstrom-Hultqvist J."/>
            <person name="Cepicka I."/>
            <person name="Gallot-Lavallee L."/>
            <person name="Salas-Leiva D."/>
            <person name="Curtis B.A."/>
            <person name="Zahonova K."/>
            <person name="Pipaliya S."/>
            <person name="Dacks J."/>
            <person name="Roger A.J."/>
        </authorList>
    </citation>
    <scope>NUCLEOTIDE SEQUENCE</scope>
    <source>
        <strain evidence="11">BMAN</strain>
    </source>
</reference>
<dbReference type="InterPro" id="IPR020618">
    <property type="entry name" value="Adenyl_kinase_AK6"/>
</dbReference>
<feature type="region of interest" description="NMPbind" evidence="10">
    <location>
        <begin position="41"/>
        <end position="64"/>
    </location>
</feature>
<keyword evidence="5 10" id="KW-0808">Transferase</keyword>
<feature type="binding site" evidence="10">
    <location>
        <position position="26"/>
    </location>
    <ligand>
        <name>ATP</name>
        <dbReference type="ChEBI" id="CHEBI:30616"/>
    </ligand>
</feature>
<comment type="caution">
    <text evidence="11">The sequence shown here is derived from an EMBL/GenBank/DDBJ whole genome shotgun (WGS) entry which is preliminary data.</text>
</comment>
<evidence type="ECO:0000256" key="6">
    <source>
        <dbReference type="ARBA" id="ARBA00022741"/>
    </source>
</evidence>
<proteinExistence type="inferred from homology"/>
<gene>
    <name evidence="11" type="ORF">M0811_10166</name>
</gene>
<dbReference type="GO" id="GO:0042274">
    <property type="term" value="P:ribosomal small subunit biogenesis"/>
    <property type="evidence" value="ECO:0007669"/>
    <property type="project" value="UniProtKB-UniRule"/>
</dbReference>
<dbReference type="AlphaFoldDB" id="A0A9Q0RAA9"/>
<evidence type="ECO:0000256" key="2">
    <source>
        <dbReference type="ARBA" id="ARBA00022490"/>
    </source>
</evidence>
<evidence type="ECO:0000256" key="4">
    <source>
        <dbReference type="ARBA" id="ARBA00022552"/>
    </source>
</evidence>
<keyword evidence="9 10" id="KW-0539">Nucleus</keyword>
<feature type="binding site" evidence="10">
    <location>
        <position position="23"/>
    </location>
    <ligand>
        <name>ATP</name>
        <dbReference type="ChEBI" id="CHEBI:30616"/>
    </ligand>
</feature>
<dbReference type="Gene3D" id="3.40.50.300">
    <property type="entry name" value="P-loop containing nucleotide triphosphate hydrolases"/>
    <property type="match status" value="1"/>
</dbReference>
<dbReference type="GO" id="GO:0005634">
    <property type="term" value="C:nucleus"/>
    <property type="evidence" value="ECO:0007669"/>
    <property type="project" value="UniProtKB-SubCell"/>
</dbReference>
<dbReference type="GO" id="GO:0004017">
    <property type="term" value="F:AMP kinase activity"/>
    <property type="evidence" value="ECO:0007669"/>
    <property type="project" value="UniProtKB-UniRule"/>
</dbReference>
<dbReference type="PANTHER" id="PTHR12595">
    <property type="entry name" value="POS9-ACTIVATING FACTOR FAP7-RELATED"/>
    <property type="match status" value="1"/>
</dbReference>
<evidence type="ECO:0000313" key="12">
    <source>
        <dbReference type="Proteomes" id="UP001149090"/>
    </source>
</evidence>
<feature type="binding site" evidence="10">
    <location>
        <position position="117"/>
    </location>
    <ligand>
        <name>ATP</name>
        <dbReference type="ChEBI" id="CHEBI:30616"/>
    </ligand>
</feature>
<evidence type="ECO:0000256" key="9">
    <source>
        <dbReference type="ARBA" id="ARBA00023242"/>
    </source>
</evidence>
<protein>
    <recommendedName>
        <fullName evidence="10">Adenylate kinase isoenzyme 6 homolog</fullName>
        <shortName evidence="10">AK6</shortName>
        <ecNumber evidence="10">2.7.4.3</ecNumber>
    </recommendedName>
    <alternativeName>
        <fullName evidence="10">Dual activity adenylate kinase/ATPase</fullName>
        <shortName evidence="10">AK/ATPase</shortName>
    </alternativeName>
</protein>
<dbReference type="GO" id="GO:0016887">
    <property type="term" value="F:ATP hydrolysis activity"/>
    <property type="evidence" value="ECO:0007669"/>
    <property type="project" value="UniProtKB-UniRule"/>
</dbReference>
<comment type="subunit">
    <text evidence="10">Interacts with small ribosomal subunit protein uS11. Not a structural component of 43S pre-ribosomes, but transiently interacts with them by binding to uS11.</text>
</comment>
<sequence>MEFKQIPQRKIPNILITGTPGTGKTSLAQQLSQSTGYVHHDISLLAKEKNLCDGWDDEYKCYIIDEDKICDELENQMNLGGNIVDYHGCDFFPERWFDLVVVLRTNNTVLYDRLSKRNYHQKKLTDNIESEIFGVILEEAEDSYKKEIILELENNEINDLERNLDLILEWIKKWESNQK</sequence>
<evidence type="ECO:0000256" key="3">
    <source>
        <dbReference type="ARBA" id="ARBA00022517"/>
    </source>
</evidence>
<feature type="binding site" evidence="10">
    <location>
        <position position="21"/>
    </location>
    <ligand>
        <name>ATP</name>
        <dbReference type="ChEBI" id="CHEBI:30616"/>
    </ligand>
</feature>
<comment type="similarity">
    <text evidence="10">Belongs to the adenylate kinase family. AK6 subfamily.</text>
</comment>
<accession>A0A9Q0RAA9</accession>
<dbReference type="PANTHER" id="PTHR12595:SF0">
    <property type="entry name" value="ADENYLATE KINASE ISOENZYME 6"/>
    <property type="match status" value="1"/>
</dbReference>
<evidence type="ECO:0000313" key="11">
    <source>
        <dbReference type="EMBL" id="KAJ5071534.1"/>
    </source>
</evidence>
<keyword evidence="4 10" id="KW-0698">rRNA processing</keyword>
<comment type="caution">
    <text evidence="10">Lacks conserved residue(s) required for the propagation of feature annotation.</text>
</comment>
<evidence type="ECO:0000256" key="5">
    <source>
        <dbReference type="ARBA" id="ARBA00022679"/>
    </source>
</evidence>
<dbReference type="EMBL" id="JAPDFW010000087">
    <property type="protein sequence ID" value="KAJ5071534.1"/>
    <property type="molecule type" value="Genomic_DNA"/>
</dbReference>
<feature type="region of interest" description="LID" evidence="10">
    <location>
        <begin position="116"/>
        <end position="126"/>
    </location>
</feature>
<dbReference type="SUPFAM" id="SSF52540">
    <property type="entry name" value="P-loop containing nucleoside triphosphate hydrolases"/>
    <property type="match status" value="1"/>
</dbReference>
<dbReference type="GO" id="GO:0005737">
    <property type="term" value="C:cytoplasm"/>
    <property type="evidence" value="ECO:0007669"/>
    <property type="project" value="UniProtKB-SubCell"/>
</dbReference>
<comment type="catalytic activity">
    <reaction evidence="10">
        <text>ATP + H2O = ADP + phosphate + H(+)</text>
        <dbReference type="Rhea" id="RHEA:13065"/>
        <dbReference type="ChEBI" id="CHEBI:15377"/>
        <dbReference type="ChEBI" id="CHEBI:15378"/>
        <dbReference type="ChEBI" id="CHEBI:30616"/>
        <dbReference type="ChEBI" id="CHEBI:43474"/>
        <dbReference type="ChEBI" id="CHEBI:456216"/>
    </reaction>
</comment>
<dbReference type="HAMAP" id="MF_00039">
    <property type="entry name" value="Adenylate_kinase_AK6"/>
    <property type="match status" value="1"/>
</dbReference>
<feature type="binding site" evidence="10">
    <location>
        <position position="25"/>
    </location>
    <ligand>
        <name>ATP</name>
        <dbReference type="ChEBI" id="CHEBI:30616"/>
    </ligand>
</feature>
<dbReference type="GO" id="GO:0005524">
    <property type="term" value="F:ATP binding"/>
    <property type="evidence" value="ECO:0007669"/>
    <property type="project" value="UniProtKB-KW"/>
</dbReference>
<evidence type="ECO:0000256" key="1">
    <source>
        <dbReference type="ARBA" id="ARBA00000582"/>
    </source>
</evidence>
<feature type="binding site" evidence="10">
    <location>
        <position position="24"/>
    </location>
    <ligand>
        <name>ATP</name>
        <dbReference type="ChEBI" id="CHEBI:30616"/>
    </ligand>
</feature>
<evidence type="ECO:0000256" key="10">
    <source>
        <dbReference type="HAMAP-Rule" id="MF_03173"/>
    </source>
</evidence>
<dbReference type="OMA" id="QCEIFGT"/>
<dbReference type="OrthoDB" id="10251185at2759"/>